<comment type="caution">
    <text evidence="1">The sequence shown here is derived from an EMBL/GenBank/DDBJ whole genome shotgun (WGS) entry which is preliminary data.</text>
</comment>
<accession>A0ABS3JD05</accession>
<proteinExistence type="predicted"/>
<organism evidence="1 2">
    <name type="scientific">Fibrella forsythiae</name>
    <dbReference type="NCBI Taxonomy" id="2817061"/>
    <lineage>
        <taxon>Bacteria</taxon>
        <taxon>Pseudomonadati</taxon>
        <taxon>Bacteroidota</taxon>
        <taxon>Cytophagia</taxon>
        <taxon>Cytophagales</taxon>
        <taxon>Spirosomataceae</taxon>
        <taxon>Fibrella</taxon>
    </lineage>
</organism>
<dbReference type="EMBL" id="JAFMYW010000001">
    <property type="protein sequence ID" value="MBO0947884.1"/>
    <property type="molecule type" value="Genomic_DNA"/>
</dbReference>
<evidence type="ECO:0000313" key="2">
    <source>
        <dbReference type="Proteomes" id="UP000664628"/>
    </source>
</evidence>
<name>A0ABS3JD05_9BACT</name>
<dbReference type="PROSITE" id="PS51257">
    <property type="entry name" value="PROKAR_LIPOPROTEIN"/>
    <property type="match status" value="1"/>
</dbReference>
<dbReference type="Proteomes" id="UP000664628">
    <property type="component" value="Unassembled WGS sequence"/>
</dbReference>
<gene>
    <name evidence="1" type="ORF">J2I46_04775</name>
</gene>
<reference evidence="1 2" key="1">
    <citation type="submission" date="2021-03" db="EMBL/GenBank/DDBJ databases">
        <title>Fibrella sp. HMF5405 genome sequencing and assembly.</title>
        <authorList>
            <person name="Kang H."/>
            <person name="Kim H."/>
            <person name="Bae S."/>
            <person name="Joh K."/>
        </authorList>
    </citation>
    <scope>NUCLEOTIDE SEQUENCE [LARGE SCALE GENOMIC DNA]</scope>
    <source>
        <strain evidence="1 2">HMF5405</strain>
    </source>
</reference>
<evidence type="ECO:0000313" key="1">
    <source>
        <dbReference type="EMBL" id="MBO0947884.1"/>
    </source>
</evidence>
<sequence length="397" mass="44268">MKPYLLPLFVAVGVVVLSCSSGKTAYRRGDFAEAVQKASQRLSQKPGISRRGHALAKQVIQRAFVDGYEQHQSTIRSLVAQAGKPFRWEAVFTEYSVLQQMTTDARQAAPGSDWLATYPADYSQRLDESRGLAAEERYALAESAYVYRESNRQAARDAYEQYQKALAWVPGYRQAAQKSLESFPYAVLRVLIEPPVLTPELDPSETAELGRDIFSSLQGDNHPSPYVHLLDPNQVDVGIDGAFRLYDGFPVNEAVQVAVSDYRPYDSHFTTTSTTVESNQLYKVGTKRINDSTVVDVMEKVKGTLTLHTHLVEARMDVDLRAIDTKTGRVIWTDSDQSTADWKIQWETFSGDDRALNGHTLLTATGTPPSRQSLLSSLSSNMGSSIVGTLRRRYKKL</sequence>
<protein>
    <recommendedName>
        <fullName evidence="3">Lipoprotein</fullName>
    </recommendedName>
</protein>
<keyword evidence="2" id="KW-1185">Reference proteome</keyword>
<dbReference type="RefSeq" id="WP_207327778.1">
    <property type="nucleotide sequence ID" value="NZ_JAFMYW010000001.1"/>
</dbReference>
<evidence type="ECO:0008006" key="3">
    <source>
        <dbReference type="Google" id="ProtNLM"/>
    </source>
</evidence>